<organism evidence="2 3">
    <name type="scientific">Rhodotorula taiwanensis</name>
    <dbReference type="NCBI Taxonomy" id="741276"/>
    <lineage>
        <taxon>Eukaryota</taxon>
        <taxon>Fungi</taxon>
        <taxon>Dikarya</taxon>
        <taxon>Basidiomycota</taxon>
        <taxon>Pucciniomycotina</taxon>
        <taxon>Microbotryomycetes</taxon>
        <taxon>Sporidiobolales</taxon>
        <taxon>Sporidiobolaceae</taxon>
        <taxon>Rhodotorula</taxon>
    </lineage>
</organism>
<keyword evidence="3" id="KW-1185">Reference proteome</keyword>
<dbReference type="AlphaFoldDB" id="A0A2S5BES1"/>
<feature type="region of interest" description="Disordered" evidence="1">
    <location>
        <begin position="482"/>
        <end position="513"/>
    </location>
</feature>
<feature type="region of interest" description="Disordered" evidence="1">
    <location>
        <begin position="1"/>
        <end position="26"/>
    </location>
</feature>
<reference evidence="2 3" key="1">
    <citation type="journal article" date="2018" name="Front. Microbiol.">
        <title>Prospects for Fungal Bioremediation of Acidic Radioactive Waste Sites: Characterization and Genome Sequence of Rhodotorula taiwanensis MD1149.</title>
        <authorList>
            <person name="Tkavc R."/>
            <person name="Matrosova V.Y."/>
            <person name="Grichenko O.E."/>
            <person name="Gostincar C."/>
            <person name="Volpe R.P."/>
            <person name="Klimenkova P."/>
            <person name="Gaidamakova E.K."/>
            <person name="Zhou C.E."/>
            <person name="Stewart B.J."/>
            <person name="Lyman M.G."/>
            <person name="Malfatti S.A."/>
            <person name="Rubinfeld B."/>
            <person name="Courtot M."/>
            <person name="Singh J."/>
            <person name="Dalgard C.L."/>
            <person name="Hamilton T."/>
            <person name="Frey K.G."/>
            <person name="Gunde-Cimerman N."/>
            <person name="Dugan L."/>
            <person name="Daly M.J."/>
        </authorList>
    </citation>
    <scope>NUCLEOTIDE SEQUENCE [LARGE SCALE GENOMIC DNA]</scope>
    <source>
        <strain evidence="2 3">MD1149</strain>
    </source>
</reference>
<dbReference type="Proteomes" id="UP000237144">
    <property type="component" value="Unassembled WGS sequence"/>
</dbReference>
<dbReference type="EMBL" id="PJQD01000018">
    <property type="protein sequence ID" value="POY75276.1"/>
    <property type="molecule type" value="Genomic_DNA"/>
</dbReference>
<comment type="caution">
    <text evidence="2">The sequence shown here is derived from an EMBL/GenBank/DDBJ whole genome shotgun (WGS) entry which is preliminary data.</text>
</comment>
<proteinExistence type="predicted"/>
<gene>
    <name evidence="2" type="ORF">BMF94_1646</name>
</gene>
<sequence>MDDNDTRAAHSRSVANLRARGRPKAPRRHNLKLMTWAIEHLQDILIDSDPHSAMLMKSLIRLWARPFRHFAQRLQGRNVWKNTKGRFSQILQDLVNKAREYTDRRGPDRVRPAARLLSGNYSFEKVAEHFRWEPSVEEMSAAAAAQSFAHLLSTTDDLSSISPPEEDRLVPLAYGTWLAKLRVTVFACVLDSSRMPTTIQIWQDRYEELDAILPGLSAKLDQWWYAFCRHNTAHRYAESSVAVRVAWNQWQVELRARVVKARGKIPLQGMDAQKNLIEASAKVILQQSESVIQNQLGRLTAYYEDPEHDAKPLPDLDLPDGANHGRAEVRHPLATTADDHLLDSSYAATPSSIHPASDFNAFPSSLPPAWHGEAAYHHYPFYLPLTGLEHLSRGALIPPTAHEYVQPFATPNSGYAFAPHMFEDPFGLGPYAPATAVDPSADLGAFAPLTQSAFWPLSQQQLPLVQAHAPHIGASTHPLQSAFSQPFYPTPPRHPNGNPLPPTSNSSWPPRPRLALGRGPVIARRIARRVYGLDADEWSRGKRWPKVVEAG</sequence>
<protein>
    <submittedName>
        <fullName evidence="2">Uncharacterized protein</fullName>
    </submittedName>
</protein>
<evidence type="ECO:0000313" key="3">
    <source>
        <dbReference type="Proteomes" id="UP000237144"/>
    </source>
</evidence>
<evidence type="ECO:0000256" key="1">
    <source>
        <dbReference type="SAM" id="MobiDB-lite"/>
    </source>
</evidence>
<evidence type="ECO:0000313" key="2">
    <source>
        <dbReference type="EMBL" id="POY75276.1"/>
    </source>
</evidence>
<name>A0A2S5BES1_9BASI</name>
<feature type="compositionally biased region" description="Pro residues" evidence="1">
    <location>
        <begin position="488"/>
        <end position="502"/>
    </location>
</feature>
<accession>A0A2S5BES1</accession>